<evidence type="ECO:0000313" key="2">
    <source>
        <dbReference type="EMBL" id="KAK9914876.1"/>
    </source>
</evidence>
<dbReference type="EMBL" id="JALJOT010000005">
    <property type="protein sequence ID" value="KAK9914876.1"/>
    <property type="molecule type" value="Genomic_DNA"/>
</dbReference>
<dbReference type="Proteomes" id="UP001491310">
    <property type="component" value="Unassembled WGS sequence"/>
</dbReference>
<evidence type="ECO:0008006" key="4">
    <source>
        <dbReference type="Google" id="ProtNLM"/>
    </source>
</evidence>
<organism evidence="2 3">
    <name type="scientific">Coccomyxa subellipsoidea</name>
    <dbReference type="NCBI Taxonomy" id="248742"/>
    <lineage>
        <taxon>Eukaryota</taxon>
        <taxon>Viridiplantae</taxon>
        <taxon>Chlorophyta</taxon>
        <taxon>core chlorophytes</taxon>
        <taxon>Trebouxiophyceae</taxon>
        <taxon>Trebouxiophyceae incertae sedis</taxon>
        <taxon>Coccomyxaceae</taxon>
        <taxon>Coccomyxa</taxon>
    </lineage>
</organism>
<sequence>MMVSFLNLALLALIMVVFLAVTSEARTLLDYDSCYNGYNGWRNNGCRGDYWCNNYRWGCDGRYWDGRRWWNNGDRGGFCVGVCFGK</sequence>
<name>A0ABR2YTD0_9CHLO</name>
<gene>
    <name evidence="2" type="ORF">WJX75_001706</name>
</gene>
<comment type="caution">
    <text evidence="2">The sequence shown here is derived from an EMBL/GenBank/DDBJ whole genome shotgun (WGS) entry which is preliminary data.</text>
</comment>
<evidence type="ECO:0000313" key="3">
    <source>
        <dbReference type="Proteomes" id="UP001491310"/>
    </source>
</evidence>
<reference evidence="2 3" key="1">
    <citation type="journal article" date="2024" name="Nat. Commun.">
        <title>Phylogenomics reveals the evolutionary origins of lichenization in chlorophyte algae.</title>
        <authorList>
            <person name="Puginier C."/>
            <person name="Libourel C."/>
            <person name="Otte J."/>
            <person name="Skaloud P."/>
            <person name="Haon M."/>
            <person name="Grisel S."/>
            <person name="Petersen M."/>
            <person name="Berrin J.G."/>
            <person name="Delaux P.M."/>
            <person name="Dal Grande F."/>
            <person name="Keller J."/>
        </authorList>
    </citation>
    <scope>NUCLEOTIDE SEQUENCE [LARGE SCALE GENOMIC DNA]</scope>
    <source>
        <strain evidence="2 3">SAG 216-7</strain>
    </source>
</reference>
<keyword evidence="1" id="KW-0732">Signal</keyword>
<protein>
    <recommendedName>
        <fullName evidence="4">Chitin-binding type-1 domain-containing protein</fullName>
    </recommendedName>
</protein>
<keyword evidence="3" id="KW-1185">Reference proteome</keyword>
<evidence type="ECO:0000256" key="1">
    <source>
        <dbReference type="SAM" id="SignalP"/>
    </source>
</evidence>
<accession>A0ABR2YTD0</accession>
<feature type="signal peptide" evidence="1">
    <location>
        <begin position="1"/>
        <end position="25"/>
    </location>
</feature>
<proteinExistence type="predicted"/>
<feature type="chain" id="PRO_5046422609" description="Chitin-binding type-1 domain-containing protein" evidence="1">
    <location>
        <begin position="26"/>
        <end position="86"/>
    </location>
</feature>